<dbReference type="AlphaFoldDB" id="A0A1M7YXX7"/>
<dbReference type="Pfam" id="PF00571">
    <property type="entry name" value="CBS"/>
    <property type="match status" value="2"/>
</dbReference>
<evidence type="ECO:0000256" key="1">
    <source>
        <dbReference type="ARBA" id="ARBA00022737"/>
    </source>
</evidence>
<dbReference type="InterPro" id="IPR000644">
    <property type="entry name" value="CBS_dom"/>
</dbReference>
<dbReference type="PANTHER" id="PTHR48108:SF26">
    <property type="entry name" value="CBS DOMAIN-CONTAINING PROTEIN DDB_G0289609"/>
    <property type="match status" value="1"/>
</dbReference>
<keyword evidence="2" id="KW-0129">CBS domain</keyword>
<sequence length="140" mass="15639">MDSLKVRDYMTRHPVTFDAGMPLSVALERVIHSEHFGGPVVDEAGKVIGFLSEQDLLDKLVKVGYHCQDTHVVGDCMNQEVCSVSPELSIIELAHMMKVGRPKVYPVIEEEENRLVGLITRRSVLKAIEKSLVACFQHPV</sequence>
<evidence type="ECO:0000256" key="2">
    <source>
        <dbReference type="PROSITE-ProRule" id="PRU00703"/>
    </source>
</evidence>
<dbReference type="PROSITE" id="PS51371">
    <property type="entry name" value="CBS"/>
    <property type="match status" value="2"/>
</dbReference>
<gene>
    <name evidence="4" type="ORF">VQ7734_03248</name>
</gene>
<feature type="domain" description="CBS" evidence="3">
    <location>
        <begin position="10"/>
        <end position="70"/>
    </location>
</feature>
<reference evidence="5" key="1">
    <citation type="submission" date="2016-12" db="EMBL/GenBank/DDBJ databases">
        <authorList>
            <person name="Rodrigo-Torres L."/>
            <person name="Arahal R.D."/>
            <person name="Lucena T."/>
        </authorList>
    </citation>
    <scope>NUCLEOTIDE SEQUENCE [LARGE SCALE GENOMIC DNA]</scope>
</reference>
<proteinExistence type="predicted"/>
<organism evidence="4 5">
    <name type="scientific">Vibrio quintilis</name>
    <dbReference type="NCBI Taxonomy" id="1117707"/>
    <lineage>
        <taxon>Bacteria</taxon>
        <taxon>Pseudomonadati</taxon>
        <taxon>Pseudomonadota</taxon>
        <taxon>Gammaproteobacteria</taxon>
        <taxon>Vibrionales</taxon>
        <taxon>Vibrionaceae</taxon>
        <taxon>Vibrio</taxon>
    </lineage>
</organism>
<dbReference type="SUPFAM" id="SSF54631">
    <property type="entry name" value="CBS-domain pair"/>
    <property type="match status" value="1"/>
</dbReference>
<dbReference type="InterPro" id="IPR046342">
    <property type="entry name" value="CBS_dom_sf"/>
</dbReference>
<dbReference type="SMART" id="SM00116">
    <property type="entry name" value="CBS"/>
    <property type="match status" value="2"/>
</dbReference>
<dbReference type="CDD" id="cd04629">
    <property type="entry name" value="CBS_pair_bac"/>
    <property type="match status" value="1"/>
</dbReference>
<dbReference type="InterPro" id="IPR051462">
    <property type="entry name" value="CBS_domain-containing"/>
</dbReference>
<evidence type="ECO:0000313" key="4">
    <source>
        <dbReference type="EMBL" id="SHO57478.1"/>
    </source>
</evidence>
<evidence type="ECO:0000259" key="3">
    <source>
        <dbReference type="PROSITE" id="PS51371"/>
    </source>
</evidence>
<keyword evidence="5" id="KW-1185">Reference proteome</keyword>
<dbReference type="RefSeq" id="WP_073584455.1">
    <property type="nucleotide sequence ID" value="NZ_AP024897.1"/>
</dbReference>
<dbReference type="OrthoDB" id="9790355at2"/>
<dbReference type="STRING" id="1117707.VQ7734_03248"/>
<name>A0A1M7YXX7_9VIBR</name>
<dbReference type="Gene3D" id="3.10.580.10">
    <property type="entry name" value="CBS-domain"/>
    <property type="match status" value="1"/>
</dbReference>
<keyword evidence="1" id="KW-0677">Repeat</keyword>
<feature type="domain" description="CBS" evidence="3">
    <location>
        <begin position="77"/>
        <end position="135"/>
    </location>
</feature>
<accession>A0A1M7YXX7</accession>
<dbReference type="PANTHER" id="PTHR48108">
    <property type="entry name" value="CBS DOMAIN-CONTAINING PROTEIN CBSX2, CHLOROPLASTIC"/>
    <property type="match status" value="1"/>
</dbReference>
<dbReference type="EMBL" id="FRFG01000041">
    <property type="protein sequence ID" value="SHO57478.1"/>
    <property type="molecule type" value="Genomic_DNA"/>
</dbReference>
<protein>
    <submittedName>
        <fullName evidence="4">Inosine 5'-monophosphate dehydrogenase</fullName>
    </submittedName>
</protein>
<dbReference type="InterPro" id="IPR044729">
    <property type="entry name" value="CBS_bac"/>
</dbReference>
<dbReference type="Proteomes" id="UP000184600">
    <property type="component" value="Unassembled WGS sequence"/>
</dbReference>
<evidence type="ECO:0000313" key="5">
    <source>
        <dbReference type="Proteomes" id="UP000184600"/>
    </source>
</evidence>